<proteinExistence type="inferred from homology"/>
<dbReference type="InterPro" id="IPR009072">
    <property type="entry name" value="Histone-fold"/>
</dbReference>
<dbReference type="EMBL" id="KV891510">
    <property type="protein sequence ID" value="OON23653.1"/>
    <property type="molecule type" value="Genomic_DNA"/>
</dbReference>
<keyword evidence="11" id="KW-1185">Reference proteome</keyword>
<dbReference type="Gene3D" id="1.10.20.10">
    <property type="entry name" value="Histone, subunit A"/>
    <property type="match status" value="1"/>
</dbReference>
<dbReference type="InterPro" id="IPR007125">
    <property type="entry name" value="H2A/H2B/H3"/>
</dbReference>
<dbReference type="GO" id="GO:0046982">
    <property type="term" value="F:protein heterodimerization activity"/>
    <property type="evidence" value="ECO:0007669"/>
    <property type="project" value="InterPro"/>
</dbReference>
<dbReference type="GO" id="GO:0030527">
    <property type="term" value="F:structural constituent of chromatin"/>
    <property type="evidence" value="ECO:0007669"/>
    <property type="project" value="InterPro"/>
</dbReference>
<reference evidence="10 11" key="1">
    <citation type="submission" date="2015-03" db="EMBL/GenBank/DDBJ databases">
        <title>Draft genome of the nematode, Opisthorchis viverrini.</title>
        <authorList>
            <person name="Mitreva M."/>
        </authorList>
    </citation>
    <scope>NUCLEOTIDE SEQUENCE [LARGE SCALE GENOMIC DNA]</scope>
    <source>
        <strain evidence="10">Khon Kaen</strain>
    </source>
</reference>
<feature type="non-terminal residue" evidence="10">
    <location>
        <position position="131"/>
    </location>
</feature>
<gene>
    <name evidence="10" type="ORF">X801_00431</name>
</gene>
<dbReference type="Proteomes" id="UP000243686">
    <property type="component" value="Unassembled WGS sequence"/>
</dbReference>
<evidence type="ECO:0000256" key="7">
    <source>
        <dbReference type="ARBA" id="ARBA00023269"/>
    </source>
</evidence>
<feature type="region of interest" description="Disordered" evidence="8">
    <location>
        <begin position="1"/>
        <end position="38"/>
    </location>
</feature>
<keyword evidence="6" id="KW-0539">Nucleus</keyword>
<sequence length="131" mass="14942">MARTKQTAHKGTGGKAPRSKFANKATRKSSPTTGGVKKAFRYRRGTVARRGILRYQKSTDLLLRKLPFQHQKSRSTSRRSIVSALQEAGEAYWVDLFENINLCAIHTKRVTIMTKDIQLARHITLFNFQTH</sequence>
<evidence type="ECO:0000256" key="8">
    <source>
        <dbReference type="SAM" id="MobiDB-lite"/>
    </source>
</evidence>
<evidence type="ECO:0000256" key="1">
    <source>
        <dbReference type="ARBA" id="ARBA00004123"/>
    </source>
</evidence>
<keyword evidence="7" id="KW-0544">Nucleosome core</keyword>
<evidence type="ECO:0000313" key="10">
    <source>
        <dbReference type="EMBL" id="OON23653.1"/>
    </source>
</evidence>
<dbReference type="PRINTS" id="PR00622">
    <property type="entry name" value="HISTONEH3"/>
</dbReference>
<dbReference type="AlphaFoldDB" id="A0A1S8XB41"/>
<protein>
    <submittedName>
        <fullName evidence="10">Core histone H2A/H2B/H3/H4</fullName>
    </submittedName>
</protein>
<comment type="similarity">
    <text evidence="3">Belongs to the histone H3 family.</text>
</comment>
<dbReference type="Pfam" id="PF00125">
    <property type="entry name" value="Histone"/>
    <property type="match status" value="1"/>
</dbReference>
<name>A0A1S8XB41_OPIVI</name>
<dbReference type="SMART" id="SM00428">
    <property type="entry name" value="H3"/>
    <property type="match status" value="1"/>
</dbReference>
<comment type="subcellular location">
    <subcellularLocation>
        <location evidence="2">Chromosome</location>
    </subcellularLocation>
    <subcellularLocation>
        <location evidence="1">Nucleus</location>
    </subcellularLocation>
</comment>
<dbReference type="PANTHER" id="PTHR11426">
    <property type="entry name" value="HISTONE H3"/>
    <property type="match status" value="1"/>
</dbReference>
<evidence type="ECO:0000259" key="9">
    <source>
        <dbReference type="Pfam" id="PF00125"/>
    </source>
</evidence>
<evidence type="ECO:0000256" key="2">
    <source>
        <dbReference type="ARBA" id="ARBA00004286"/>
    </source>
</evidence>
<organism evidence="10 11">
    <name type="scientific">Opisthorchis viverrini</name>
    <name type="common">Southeast Asian liver fluke</name>
    <dbReference type="NCBI Taxonomy" id="6198"/>
    <lineage>
        <taxon>Eukaryota</taxon>
        <taxon>Metazoa</taxon>
        <taxon>Spiralia</taxon>
        <taxon>Lophotrochozoa</taxon>
        <taxon>Platyhelminthes</taxon>
        <taxon>Trematoda</taxon>
        <taxon>Digenea</taxon>
        <taxon>Opisthorchiida</taxon>
        <taxon>Opisthorchiata</taxon>
        <taxon>Opisthorchiidae</taxon>
        <taxon>Opisthorchis</taxon>
    </lineage>
</organism>
<evidence type="ECO:0000256" key="5">
    <source>
        <dbReference type="ARBA" id="ARBA00023125"/>
    </source>
</evidence>
<accession>A0A1S8XB41</accession>
<evidence type="ECO:0000256" key="6">
    <source>
        <dbReference type="ARBA" id="ARBA00023242"/>
    </source>
</evidence>
<evidence type="ECO:0000256" key="4">
    <source>
        <dbReference type="ARBA" id="ARBA00022454"/>
    </source>
</evidence>
<keyword evidence="5" id="KW-0238">DNA-binding</keyword>
<evidence type="ECO:0000313" key="11">
    <source>
        <dbReference type="Proteomes" id="UP000243686"/>
    </source>
</evidence>
<dbReference type="GO" id="GO:0000786">
    <property type="term" value="C:nucleosome"/>
    <property type="evidence" value="ECO:0007669"/>
    <property type="project" value="UniProtKB-KW"/>
</dbReference>
<evidence type="ECO:0000256" key="3">
    <source>
        <dbReference type="ARBA" id="ARBA00010343"/>
    </source>
</evidence>
<dbReference type="GO" id="GO:0003677">
    <property type="term" value="F:DNA binding"/>
    <property type="evidence" value="ECO:0007669"/>
    <property type="project" value="UniProtKB-KW"/>
</dbReference>
<feature type="domain" description="Core Histone H2A/H2B/H3" evidence="9">
    <location>
        <begin position="45"/>
        <end position="123"/>
    </location>
</feature>
<dbReference type="CDD" id="cd22911">
    <property type="entry name" value="HFD_H3"/>
    <property type="match status" value="1"/>
</dbReference>
<dbReference type="SUPFAM" id="SSF47113">
    <property type="entry name" value="Histone-fold"/>
    <property type="match status" value="1"/>
</dbReference>
<dbReference type="FunFam" id="1.10.20.10:FF:000085">
    <property type="entry name" value="Histone H3.2"/>
    <property type="match status" value="1"/>
</dbReference>
<keyword evidence="4" id="KW-0158">Chromosome</keyword>
<dbReference type="InterPro" id="IPR000164">
    <property type="entry name" value="Histone_H3/CENP-A"/>
</dbReference>
<dbReference type="GO" id="GO:0005634">
    <property type="term" value="C:nucleus"/>
    <property type="evidence" value="ECO:0007669"/>
    <property type="project" value="UniProtKB-SubCell"/>
</dbReference>